<feature type="signal peptide" evidence="2">
    <location>
        <begin position="1"/>
        <end position="21"/>
    </location>
</feature>
<accession>A0A814RTI9</accession>
<reference evidence="3" key="1">
    <citation type="submission" date="2021-02" db="EMBL/GenBank/DDBJ databases">
        <authorList>
            <person name="Nowell W R."/>
        </authorList>
    </citation>
    <scope>NUCLEOTIDE SEQUENCE</scope>
</reference>
<feature type="chain" id="PRO_5033046265" evidence="2">
    <location>
        <begin position="22"/>
        <end position="269"/>
    </location>
</feature>
<protein>
    <submittedName>
        <fullName evidence="3">Uncharacterized protein</fullName>
    </submittedName>
</protein>
<evidence type="ECO:0000313" key="3">
    <source>
        <dbReference type="EMBL" id="CAF1137739.1"/>
    </source>
</evidence>
<sequence length="269" mass="31357">MKSLFLCLVLIVLLHLEKTNQVILKTSLKAEKILVKIHLNETYCTWFFQPPWKLRNDLFNDKPYNNSVEYFGISQRDPINNESFVESSKINACNEINITFYSKVSQTSIDSRLHVLLHNQNKWDYIWNYVAVDTQWNYHQLSINLINQSEEYVRFRFIPSLKTSRRISMAIAVLNISTFTNCHTDKLQWTSQASAKSNTIKQSSFLILFGGIVLLVCTAIAVLFIYSIIEKQCNKLTQRRTTQRQQKARRTKNAIRDESTVLSLTTHPV</sequence>
<keyword evidence="1" id="KW-0472">Membrane</keyword>
<name>A0A814RTI9_ADIRI</name>
<comment type="caution">
    <text evidence="3">The sequence shown here is derived from an EMBL/GenBank/DDBJ whole genome shotgun (WGS) entry which is preliminary data.</text>
</comment>
<dbReference type="AlphaFoldDB" id="A0A814RTI9"/>
<organism evidence="3 4">
    <name type="scientific">Adineta ricciae</name>
    <name type="common">Rotifer</name>
    <dbReference type="NCBI Taxonomy" id="249248"/>
    <lineage>
        <taxon>Eukaryota</taxon>
        <taxon>Metazoa</taxon>
        <taxon>Spiralia</taxon>
        <taxon>Gnathifera</taxon>
        <taxon>Rotifera</taxon>
        <taxon>Eurotatoria</taxon>
        <taxon>Bdelloidea</taxon>
        <taxon>Adinetida</taxon>
        <taxon>Adinetidae</taxon>
        <taxon>Adineta</taxon>
    </lineage>
</organism>
<dbReference type="Proteomes" id="UP000663852">
    <property type="component" value="Unassembled WGS sequence"/>
</dbReference>
<keyword evidence="1" id="KW-0812">Transmembrane</keyword>
<dbReference type="EMBL" id="CAJNOJ010000112">
    <property type="protein sequence ID" value="CAF1137739.1"/>
    <property type="molecule type" value="Genomic_DNA"/>
</dbReference>
<keyword evidence="1" id="KW-1133">Transmembrane helix</keyword>
<evidence type="ECO:0000313" key="4">
    <source>
        <dbReference type="Proteomes" id="UP000663852"/>
    </source>
</evidence>
<gene>
    <name evidence="3" type="ORF">EDS130_LOCUS21912</name>
</gene>
<evidence type="ECO:0000256" key="2">
    <source>
        <dbReference type="SAM" id="SignalP"/>
    </source>
</evidence>
<dbReference type="OrthoDB" id="10422951at2759"/>
<proteinExistence type="predicted"/>
<keyword evidence="2" id="KW-0732">Signal</keyword>
<feature type="transmembrane region" description="Helical" evidence="1">
    <location>
        <begin position="205"/>
        <end position="229"/>
    </location>
</feature>
<evidence type="ECO:0000256" key="1">
    <source>
        <dbReference type="SAM" id="Phobius"/>
    </source>
</evidence>